<dbReference type="EMBL" id="JAULSY010000040">
    <property type="protein sequence ID" value="KAK0669646.1"/>
    <property type="molecule type" value="Genomic_DNA"/>
</dbReference>
<evidence type="ECO:0000313" key="2">
    <source>
        <dbReference type="EMBL" id="KAK0669646.1"/>
    </source>
</evidence>
<evidence type="ECO:0000313" key="3">
    <source>
        <dbReference type="Proteomes" id="UP001174997"/>
    </source>
</evidence>
<feature type="compositionally biased region" description="Polar residues" evidence="1">
    <location>
        <begin position="138"/>
        <end position="149"/>
    </location>
</feature>
<accession>A0AA39ZEQ9</accession>
<keyword evidence="3" id="KW-1185">Reference proteome</keyword>
<reference evidence="2" key="1">
    <citation type="submission" date="2023-06" db="EMBL/GenBank/DDBJ databases">
        <title>Genome-scale phylogeny and comparative genomics of the fungal order Sordariales.</title>
        <authorList>
            <consortium name="Lawrence Berkeley National Laboratory"/>
            <person name="Hensen N."/>
            <person name="Bonometti L."/>
            <person name="Westerberg I."/>
            <person name="Brannstrom I.O."/>
            <person name="Guillou S."/>
            <person name="Cros-Aarteil S."/>
            <person name="Calhoun S."/>
            <person name="Haridas S."/>
            <person name="Kuo A."/>
            <person name="Mondo S."/>
            <person name="Pangilinan J."/>
            <person name="Riley R."/>
            <person name="Labutti K."/>
            <person name="Andreopoulos B."/>
            <person name="Lipzen A."/>
            <person name="Chen C."/>
            <person name="Yanf M."/>
            <person name="Daum C."/>
            <person name="Ng V."/>
            <person name="Clum A."/>
            <person name="Steindorff A."/>
            <person name="Ohm R."/>
            <person name="Martin F."/>
            <person name="Silar P."/>
            <person name="Natvig D."/>
            <person name="Lalanne C."/>
            <person name="Gautier V."/>
            <person name="Ament-Velasquez S.L."/>
            <person name="Kruys A."/>
            <person name="Hutchinson M.I."/>
            <person name="Powell A.J."/>
            <person name="Barry K."/>
            <person name="Miller A.N."/>
            <person name="Grigoriev I.V."/>
            <person name="Debuchy R."/>
            <person name="Gladieux P."/>
            <person name="Thoren M.H."/>
            <person name="Johannesson H."/>
        </authorList>
    </citation>
    <scope>NUCLEOTIDE SEQUENCE</scope>
    <source>
        <strain evidence="2">CBS 307.81</strain>
    </source>
</reference>
<gene>
    <name evidence="2" type="ORF">QBC41DRAFT_346159</name>
</gene>
<sequence length="191" mass="21472">MLPDRYSPVYCPPTLDPSNDRDVQYAQYHFEGVNDAIFTKVIDFSSPQEGYMMWNWANFWKKTTEELIKTIDQMRQNQVSNQPAPVDATAESLKRAMEECLEPLKKQNEALLKSNLDLIKDVESLSQWVETLQKKNTDSLNEMDSSSLAMTGATDDATPATTPVITPPETVTDGSPASEPVLPPEPYEPQN</sequence>
<name>A0AA39ZEQ9_9PEZI</name>
<comment type="caution">
    <text evidence="2">The sequence shown here is derived from an EMBL/GenBank/DDBJ whole genome shotgun (WGS) entry which is preliminary data.</text>
</comment>
<proteinExistence type="predicted"/>
<dbReference type="AlphaFoldDB" id="A0AA39ZEQ9"/>
<protein>
    <submittedName>
        <fullName evidence="2">Uncharacterized protein</fullName>
    </submittedName>
</protein>
<feature type="region of interest" description="Disordered" evidence="1">
    <location>
        <begin position="136"/>
        <end position="191"/>
    </location>
</feature>
<dbReference type="Proteomes" id="UP001174997">
    <property type="component" value="Unassembled WGS sequence"/>
</dbReference>
<feature type="compositionally biased region" description="Pro residues" evidence="1">
    <location>
        <begin position="181"/>
        <end position="191"/>
    </location>
</feature>
<organism evidence="2 3">
    <name type="scientific">Cercophora samala</name>
    <dbReference type="NCBI Taxonomy" id="330535"/>
    <lineage>
        <taxon>Eukaryota</taxon>
        <taxon>Fungi</taxon>
        <taxon>Dikarya</taxon>
        <taxon>Ascomycota</taxon>
        <taxon>Pezizomycotina</taxon>
        <taxon>Sordariomycetes</taxon>
        <taxon>Sordariomycetidae</taxon>
        <taxon>Sordariales</taxon>
        <taxon>Lasiosphaeriaceae</taxon>
        <taxon>Cercophora</taxon>
    </lineage>
</organism>
<evidence type="ECO:0000256" key="1">
    <source>
        <dbReference type="SAM" id="MobiDB-lite"/>
    </source>
</evidence>
<feature type="compositionally biased region" description="Low complexity" evidence="1">
    <location>
        <begin position="151"/>
        <end position="173"/>
    </location>
</feature>